<organism evidence="1 2">
    <name type="scientific">Actinoalloteichus fjordicus</name>
    <dbReference type="NCBI Taxonomy" id="1612552"/>
    <lineage>
        <taxon>Bacteria</taxon>
        <taxon>Bacillati</taxon>
        <taxon>Actinomycetota</taxon>
        <taxon>Actinomycetes</taxon>
        <taxon>Pseudonocardiales</taxon>
        <taxon>Pseudonocardiaceae</taxon>
        <taxon>Actinoalloteichus</taxon>
    </lineage>
</organism>
<gene>
    <name evidence="1" type="ORF">UA74_21885</name>
</gene>
<dbReference type="InterPro" id="IPR002347">
    <property type="entry name" value="SDR_fam"/>
</dbReference>
<dbReference type="PANTHER" id="PTHR44147">
    <property type="entry name" value="DEHYDROGENASE/REDUCTASE SDR FAMILY MEMBER 1"/>
    <property type="match status" value="1"/>
</dbReference>
<dbReference type="PANTHER" id="PTHR44147:SF2">
    <property type="entry name" value="DEHYDROGENASE_REDUCTASE SDR FAMILY MEMBER 1"/>
    <property type="match status" value="1"/>
</dbReference>
<keyword evidence="2" id="KW-1185">Reference proteome</keyword>
<dbReference type="Gene3D" id="3.40.50.720">
    <property type="entry name" value="NAD(P)-binding Rossmann-like Domain"/>
    <property type="match status" value="1"/>
</dbReference>
<name>A0AAC9PT88_9PSEU</name>
<dbReference type="InterPro" id="IPR036291">
    <property type="entry name" value="NAD(P)-bd_dom_sf"/>
</dbReference>
<dbReference type="PRINTS" id="PR00081">
    <property type="entry name" value="GDHRDH"/>
</dbReference>
<dbReference type="KEGG" id="acad:UA74_21885"/>
<dbReference type="Pfam" id="PF00106">
    <property type="entry name" value="adh_short"/>
    <property type="match status" value="1"/>
</dbReference>
<reference evidence="2" key="1">
    <citation type="submission" date="2016-06" db="EMBL/GenBank/DDBJ databases">
        <title>Complete genome sequence of Actinoalloteichus fjordicus DSM 46855 (=ADI127-17), type strain of the new species Actinoalloteichus fjordicus.</title>
        <authorList>
            <person name="Ruckert C."/>
            <person name="Nouioui I."/>
            <person name="Willmese J."/>
            <person name="van Wezel G."/>
            <person name="Klenk H.-P."/>
            <person name="Kalinowski J."/>
            <person name="Zotchev S.B."/>
        </authorList>
    </citation>
    <scope>NUCLEOTIDE SEQUENCE [LARGE SCALE GENOMIC DNA]</scope>
    <source>
        <strain evidence="2">ADI127-7</strain>
    </source>
</reference>
<dbReference type="EMBL" id="CP016076">
    <property type="protein sequence ID" value="APU16399.1"/>
    <property type="molecule type" value="Genomic_DNA"/>
</dbReference>
<dbReference type="Proteomes" id="UP000185511">
    <property type="component" value="Chromosome"/>
</dbReference>
<proteinExistence type="predicted"/>
<dbReference type="SUPFAM" id="SSF51735">
    <property type="entry name" value="NAD(P)-binding Rossmann-fold domains"/>
    <property type="match status" value="1"/>
</dbReference>
<sequence>MQLRNTIAVVTGASRGVGRGIAEVLGENGATVYVTGRSSRATGSPTGRPETIEETAERVTARGGTGIPVRCDHTDIDQIRALFDRVRADSGRLDVLVSNAWGGYETTEDDGIVPQPLWESDPRQLDAMLIAGLRAHVLTAQFGLRLLAETGNGLLAVTTWAVGPEYYGQLYYDVAKTAVNRMPLGLAEDLRPSGGTALAVSPGWTQTENMPAEAAPYTESPEFIGRAIAALAADPDPSRHTGALRTVVELAADYGFTDVNGRASSPFWDAFAEGRNLPFELFSGTEG</sequence>
<evidence type="ECO:0000313" key="1">
    <source>
        <dbReference type="EMBL" id="APU16399.1"/>
    </source>
</evidence>
<dbReference type="AlphaFoldDB" id="A0AAC9PT88"/>
<dbReference type="RefSeq" id="WP_075741932.1">
    <property type="nucleotide sequence ID" value="NZ_CP016076.1"/>
</dbReference>
<evidence type="ECO:0000313" key="2">
    <source>
        <dbReference type="Proteomes" id="UP000185511"/>
    </source>
</evidence>
<protein>
    <submittedName>
        <fullName evidence="1">Uncharacterized protein</fullName>
    </submittedName>
</protein>
<accession>A0AAC9PT88</accession>